<protein>
    <submittedName>
        <fullName evidence="1">Uncharacterized protein</fullName>
    </submittedName>
</protein>
<reference evidence="1 2" key="1">
    <citation type="journal article" date="2014" name="Genome Biol. Evol.">
        <title>The secreted proteins of Achlya hypogyna and Thraustotheca clavata identify the ancestral oomycete secretome and reveal gene acquisitions by horizontal gene transfer.</title>
        <authorList>
            <person name="Misner I."/>
            <person name="Blouin N."/>
            <person name="Leonard G."/>
            <person name="Richards T.A."/>
            <person name="Lane C.E."/>
        </authorList>
    </citation>
    <scope>NUCLEOTIDE SEQUENCE [LARGE SCALE GENOMIC DNA]</scope>
    <source>
        <strain evidence="1 2">ATCC 48635</strain>
    </source>
</reference>
<keyword evidence="2" id="KW-1185">Reference proteome</keyword>
<evidence type="ECO:0000313" key="2">
    <source>
        <dbReference type="Proteomes" id="UP000243579"/>
    </source>
</evidence>
<organism evidence="1 2">
    <name type="scientific">Achlya hypogyna</name>
    <name type="common">Oomycete</name>
    <name type="synonym">Protoachlya hypogyna</name>
    <dbReference type="NCBI Taxonomy" id="1202772"/>
    <lineage>
        <taxon>Eukaryota</taxon>
        <taxon>Sar</taxon>
        <taxon>Stramenopiles</taxon>
        <taxon>Oomycota</taxon>
        <taxon>Saprolegniomycetes</taxon>
        <taxon>Saprolegniales</taxon>
        <taxon>Achlyaceae</taxon>
        <taxon>Achlya</taxon>
    </lineage>
</organism>
<dbReference type="Proteomes" id="UP000243579">
    <property type="component" value="Unassembled WGS sequence"/>
</dbReference>
<dbReference type="OrthoDB" id="61800at2759"/>
<accession>A0A1V9Z4J6</accession>
<sequence>MDSTYNSPPSSTSYLFGKHADVSFVSLASKPAHPDFFPSGYTVGPASPLYGFEESRSSVQPSTPPPATTSVTDIFYQEKEVPEVQQVNYLVVNPCFPSLAPPQTCLRHLGAVMDELEFKYEVLQGWQMSVTGMLCAEEVNFVLAVRHAQGAPECLQIDFFLQEGVETNFLRLFDIIRSKCSCIDQDAIDNTLRPPPKVKEWLNVDAFPEVFPGSGCVPADVMVDYCTEYIDLVATGLKDSRSLCARLEMAKTIKNCCIIEKNRDTILKTPDLLEVFSKALGHMVADSQMSLGRYAVFILNLFDGISIGRIKERVDIGGFRSVISSTSASDSIPRMQSIASTLRRKMDL</sequence>
<proteinExistence type="predicted"/>
<dbReference type="AlphaFoldDB" id="A0A1V9Z4J6"/>
<gene>
    <name evidence="1" type="ORF">ACHHYP_03064</name>
</gene>
<dbReference type="EMBL" id="JNBR01000435">
    <property type="protein sequence ID" value="OQR92915.1"/>
    <property type="molecule type" value="Genomic_DNA"/>
</dbReference>
<comment type="caution">
    <text evidence="1">The sequence shown here is derived from an EMBL/GenBank/DDBJ whole genome shotgun (WGS) entry which is preliminary data.</text>
</comment>
<evidence type="ECO:0000313" key="1">
    <source>
        <dbReference type="EMBL" id="OQR92915.1"/>
    </source>
</evidence>
<name>A0A1V9Z4J6_ACHHY</name>